<dbReference type="RefSeq" id="XP_007511677.1">
    <property type="nucleotide sequence ID" value="XM_007511615.1"/>
</dbReference>
<dbReference type="Pfam" id="PF00225">
    <property type="entry name" value="Kinesin"/>
    <property type="match status" value="1"/>
</dbReference>
<feature type="compositionally biased region" description="Basic and acidic residues" evidence="7">
    <location>
        <begin position="135"/>
        <end position="152"/>
    </location>
</feature>
<dbReference type="SUPFAM" id="SSF57997">
    <property type="entry name" value="Tropomyosin"/>
    <property type="match status" value="1"/>
</dbReference>
<feature type="compositionally biased region" description="Basic and acidic residues" evidence="7">
    <location>
        <begin position="118"/>
        <end position="128"/>
    </location>
</feature>
<keyword evidence="3 5" id="KW-0067">ATP-binding</keyword>
<feature type="compositionally biased region" description="Basic residues" evidence="7">
    <location>
        <begin position="40"/>
        <end position="52"/>
    </location>
</feature>
<dbReference type="InterPro" id="IPR036961">
    <property type="entry name" value="Kinesin_motor_dom_sf"/>
</dbReference>
<dbReference type="GO" id="GO:0005524">
    <property type="term" value="F:ATP binding"/>
    <property type="evidence" value="ECO:0007669"/>
    <property type="project" value="UniProtKB-UniRule"/>
</dbReference>
<keyword evidence="10" id="KW-1185">Reference proteome</keyword>
<feature type="coiled-coil region" evidence="6">
    <location>
        <begin position="310"/>
        <end position="436"/>
    </location>
</feature>
<feature type="binding site" evidence="5">
    <location>
        <begin position="1187"/>
        <end position="1194"/>
    </location>
    <ligand>
        <name>ATP</name>
        <dbReference type="ChEBI" id="CHEBI:30616"/>
    </ligand>
</feature>
<dbReference type="PANTHER" id="PTHR47972">
    <property type="entry name" value="KINESIN-LIKE PROTEIN KLP-3"/>
    <property type="match status" value="1"/>
</dbReference>
<proteinExistence type="inferred from homology"/>
<dbReference type="PROSITE" id="PS50067">
    <property type="entry name" value="KINESIN_MOTOR_2"/>
    <property type="match status" value="1"/>
</dbReference>
<feature type="region of interest" description="Disordered" evidence="7">
    <location>
        <begin position="731"/>
        <end position="753"/>
    </location>
</feature>
<dbReference type="SUPFAM" id="SSF52540">
    <property type="entry name" value="P-loop containing nucleoside triphosphate hydrolases"/>
    <property type="match status" value="1"/>
</dbReference>
<sequence>MPGTRKQQSQQSGGSGMILENDVDGRGKENDDEMRNVTKTTKRGGRSSKRGGKTPSTDAAVEEEEVFEEEEEEEIMVVEKEDVFMGEDDVEKKGNNNNNNNGEKSKNKPPKNPPKSLDALKARLEATKSKVSSKSNKERESETLGFIGEKETSGVPPTPGALLGGNDTTMNFGNATNAMDTVNINMDNTNNATTTTTTTNTGEMLVDNNSPATTVALDVPKIEVPEINIEALAAKHFDSALEEEISHSLNWKSIAPSHDFKNLVKERNNAISDFKKILPEVMRKKDRLVEDTVRATRGFQETVSTLQEHTARAAAQVQSARNEAKLAEQKLKSAKAEFVAREAKMLSNFSQNEEHKQQENETLRNELVEQSVQLQQKQKLLDQAEKKLKSFEKNSEKDSEQVLKLRDENIELEKQLAALKAENKEKEKAFASQSKTLEGQLKKQEADFEAKLASTEAAKVTSDQLAREMTAEKEASMVKLEVAEKEIAKLSESSGATNAALTEQNAKLEESLEKAEKELKKKEKELDQSSKHADKKLEGLNAEIAELQTLREQAVELEASLKTNCAELEKEKAVLEKKITSLEKDGDKKLSKIEKLEESIERVTGELKDTKSEFKTAESARKELSEQLVALQSKLNLESKSTELELANAHKEVKRYEDDLADAKAQAKSLIEQQGEMMGELKCARAELARLETERRDFEKNGSQTLQEAQEKCRADLKAQEKEFQKELKQERKQYDEKMEAERVKASESIEASRVENEKRINVEIKNTEKLSAQIEKLEKKLSKLEEAKKALETDLMNATQESGKNALELNQELENMKTALELAEELRTDLDADVERLTNELRIAKTEAEKAKENMAELIAEQKQQLTEQLEREKKSSEKAIKLETQKMSEKLVQKLERSEQKRRDLEARVTAAEAKEKELGEKIEVLRKQKAEAELGGAEKAEEIQAALEKLEAAKSETFGHEQRIASVVAQLENEQKEVGKLEKSLKSLDAEKAAEIENLKFELKESKKELKSLTNELDAMKEAQALLEEEEKDGKGGNSAGAALTRKLVEQAKAMENAKMDAMAADELRKLAEEKTQRIAELEGELLDAEALRRQMFNQIQELRGNVRVFCRVRPSGNDAATPCVETLPDTTSVNLQVGPKKSSAFSFDRAFGPESTQEEVFGEVSGLVQSALDGYKVCLFSYGQTGSGKTHTMLGGSDDSSRGIIPRAVEKVVEASKVNEVKGWSYKMKASYVEIYNETIRDLLAPGAGHSEAHKIIHENGSTTISGVNTEIVESVEQAHVLVRKAAAARKVEATQMNAHSSRSHTIFILHVSGVHAASGSTLSGALNLVDLAGSERVARSGASGDRLKEACAINKSLSSLGDVFAALGSKAKHVPYRNSKLTYLLAPCLGGDGKTLMFVNVSPDDDSSEETSCSLKFAAQVNAVELGKGGAKRNVTSGMNAKPAQEKDADKSFSDEEKKEKKSKKRSKDDNNDDSGDGKKKSSRKA</sequence>
<evidence type="ECO:0000256" key="7">
    <source>
        <dbReference type="SAM" id="MobiDB-lite"/>
    </source>
</evidence>
<dbReference type="Gene3D" id="3.40.850.10">
    <property type="entry name" value="Kinesin motor domain"/>
    <property type="match status" value="1"/>
</dbReference>
<dbReference type="InterPro" id="IPR027417">
    <property type="entry name" value="P-loop_NTPase"/>
</dbReference>
<dbReference type="SMART" id="SM00129">
    <property type="entry name" value="KISc"/>
    <property type="match status" value="1"/>
</dbReference>
<dbReference type="KEGG" id="bpg:Bathy08g02470"/>
<feature type="region of interest" description="Disordered" evidence="7">
    <location>
        <begin position="1"/>
        <end position="157"/>
    </location>
</feature>
<keyword evidence="1" id="KW-0493">Microtubule</keyword>
<evidence type="ECO:0000256" key="4">
    <source>
        <dbReference type="ARBA" id="ARBA00023175"/>
    </source>
</evidence>
<feature type="compositionally biased region" description="Basic and acidic residues" evidence="7">
    <location>
        <begin position="23"/>
        <end position="36"/>
    </location>
</feature>
<dbReference type="PRINTS" id="PR00380">
    <property type="entry name" value="KINESINHEAVY"/>
</dbReference>
<dbReference type="GO" id="GO:0005874">
    <property type="term" value="C:microtubule"/>
    <property type="evidence" value="ECO:0007669"/>
    <property type="project" value="UniProtKB-KW"/>
</dbReference>
<dbReference type="OrthoDB" id="3176171at2759"/>
<gene>
    <name evidence="9" type="ORF">Bathy08g02470</name>
</gene>
<feature type="region of interest" description="Disordered" evidence="7">
    <location>
        <begin position="512"/>
        <end position="535"/>
    </location>
</feature>
<evidence type="ECO:0000256" key="2">
    <source>
        <dbReference type="ARBA" id="ARBA00022741"/>
    </source>
</evidence>
<dbReference type="GO" id="GO:0003777">
    <property type="term" value="F:microtubule motor activity"/>
    <property type="evidence" value="ECO:0007669"/>
    <property type="project" value="InterPro"/>
</dbReference>
<dbReference type="STRING" id="41875.K8F870"/>
<dbReference type="eggNOG" id="KOG0239">
    <property type="taxonomic scope" value="Eukaryota"/>
</dbReference>
<keyword evidence="6" id="KW-0175">Coiled coil</keyword>
<dbReference type="GO" id="GO:0007018">
    <property type="term" value="P:microtubule-based movement"/>
    <property type="evidence" value="ECO:0007669"/>
    <property type="project" value="InterPro"/>
</dbReference>
<organism evidence="9 10">
    <name type="scientific">Bathycoccus prasinos</name>
    <dbReference type="NCBI Taxonomy" id="41875"/>
    <lineage>
        <taxon>Eukaryota</taxon>
        <taxon>Viridiplantae</taxon>
        <taxon>Chlorophyta</taxon>
        <taxon>Mamiellophyceae</taxon>
        <taxon>Mamiellales</taxon>
        <taxon>Bathycoccaceae</taxon>
        <taxon>Bathycoccus</taxon>
    </lineage>
</organism>
<feature type="compositionally biased region" description="Basic and acidic residues" evidence="7">
    <location>
        <begin position="1449"/>
        <end position="1465"/>
    </location>
</feature>
<evidence type="ECO:0000256" key="6">
    <source>
        <dbReference type="SAM" id="Coils"/>
    </source>
</evidence>
<evidence type="ECO:0000256" key="5">
    <source>
        <dbReference type="PROSITE-ProRule" id="PRU00283"/>
    </source>
</evidence>
<evidence type="ECO:0000313" key="9">
    <source>
        <dbReference type="EMBL" id="CCO17798.1"/>
    </source>
</evidence>
<evidence type="ECO:0000313" key="10">
    <source>
        <dbReference type="Proteomes" id="UP000198341"/>
    </source>
</evidence>
<dbReference type="Proteomes" id="UP000198341">
    <property type="component" value="Chromosome 8"/>
</dbReference>
<dbReference type="Gene3D" id="1.10.287.1490">
    <property type="match status" value="1"/>
</dbReference>
<dbReference type="InterPro" id="IPR001752">
    <property type="entry name" value="Kinesin_motor_dom"/>
</dbReference>
<accession>K8F870</accession>
<keyword evidence="4 5" id="KW-0505">Motor protein</keyword>
<keyword evidence="2 5" id="KW-0547">Nucleotide-binding</keyword>
<reference evidence="9 10" key="1">
    <citation type="submission" date="2011-10" db="EMBL/GenBank/DDBJ databases">
        <authorList>
            <person name="Genoscope - CEA"/>
        </authorList>
    </citation>
    <scope>NUCLEOTIDE SEQUENCE [LARGE SCALE GENOMIC DNA]</scope>
    <source>
        <strain evidence="9 10">RCC 1105</strain>
    </source>
</reference>
<evidence type="ECO:0000259" key="8">
    <source>
        <dbReference type="PROSITE" id="PS50067"/>
    </source>
</evidence>
<evidence type="ECO:0000256" key="1">
    <source>
        <dbReference type="ARBA" id="ARBA00022701"/>
    </source>
</evidence>
<evidence type="ECO:0000256" key="3">
    <source>
        <dbReference type="ARBA" id="ARBA00022840"/>
    </source>
</evidence>
<dbReference type="EMBL" id="FO082271">
    <property type="protein sequence ID" value="CCO17798.1"/>
    <property type="molecule type" value="Genomic_DNA"/>
</dbReference>
<dbReference type="GO" id="GO:0008017">
    <property type="term" value="F:microtubule binding"/>
    <property type="evidence" value="ECO:0007669"/>
    <property type="project" value="InterPro"/>
</dbReference>
<feature type="region of interest" description="Disordered" evidence="7">
    <location>
        <begin position="1433"/>
        <end position="1491"/>
    </location>
</feature>
<feature type="compositionally biased region" description="Acidic residues" evidence="7">
    <location>
        <begin position="60"/>
        <end position="76"/>
    </location>
</feature>
<name>K8F870_9CHLO</name>
<protein>
    <recommendedName>
        <fullName evidence="8">Kinesin motor domain-containing protein</fullName>
    </recommendedName>
</protein>
<comment type="similarity">
    <text evidence="5">Belongs to the TRAFAC class myosin-kinesin ATPase superfamily. Kinesin family.</text>
</comment>
<feature type="domain" description="Kinesin motor" evidence="8">
    <location>
        <begin position="1109"/>
        <end position="1429"/>
    </location>
</feature>
<dbReference type="FunFam" id="3.40.850.10:FF:000113">
    <property type="entry name" value="Kinesin-like protein"/>
    <property type="match status" value="1"/>
</dbReference>
<dbReference type="GeneID" id="19014226"/>
<dbReference type="PANTHER" id="PTHR47972:SF45">
    <property type="entry name" value="PROTEIN CLARET SEGREGATIONAL"/>
    <property type="match status" value="1"/>
</dbReference>
<dbReference type="InterPro" id="IPR027640">
    <property type="entry name" value="Kinesin-like_fam"/>
</dbReference>